<comment type="pathway">
    <text evidence="1">Bacterial outer membrane biogenesis; LPS O-antigen biosynthesis.</text>
</comment>
<dbReference type="Proteomes" id="UP000008917">
    <property type="component" value="Chromosome"/>
</dbReference>
<reference evidence="5" key="1">
    <citation type="submission" date="2010-12" db="EMBL/GenBank/DDBJ databases">
        <title>Complete sequence of Variovorax paradoxus EPS.</title>
        <authorList>
            <consortium name="US DOE Joint Genome Institute"/>
            <person name="Lucas S."/>
            <person name="Copeland A."/>
            <person name="Lapidus A."/>
            <person name="Cheng J.-F."/>
            <person name="Goodwin L."/>
            <person name="Pitluck S."/>
            <person name="Teshima H."/>
            <person name="Detter J.C."/>
            <person name="Han C."/>
            <person name="Tapia R."/>
            <person name="Land M."/>
            <person name="Hauser L."/>
            <person name="Kyrpides N."/>
            <person name="Ivanova N."/>
            <person name="Ovchinnikova G."/>
            <person name="Orwin P."/>
            <person name="Han J.-I.G."/>
            <person name="Woyke T."/>
        </authorList>
    </citation>
    <scope>NUCLEOTIDE SEQUENCE [LARGE SCALE GENOMIC DNA]</scope>
    <source>
        <strain evidence="5">EPS</strain>
    </source>
</reference>
<dbReference type="InterPro" id="IPR036291">
    <property type="entry name" value="NAD(P)-bd_dom_sf"/>
</dbReference>
<gene>
    <name evidence="4" type="ordered locus">Varpa_4679</name>
</gene>
<sequence>MKKLVAVTGASGFIGSTVVRACEKRGVAVRSLVRRDTAGGANSFEIGDIDSDTNWQNALEGVECIVHCAGRAHVLIERNSDPLAEFRRINRDGTLNLAEQAATTGVKRLIFLSSIGVMGSTTDGRAPFSESDTPQPMMDYAISKLEAERGLQEIATRTGLEVVILRPPMVYGPGAPGNFARLVRALVKGWPLPLGSVSSNRRSYIGIQNLVDLIVTCIEHPAAASQTFLACDGEDVSTVDLLRRMGVALKKSPRLLPFPVSLIKVGAGVLGKATLAQSLCASLQVDGDKARQMLGWEPPLDLNEGLRLAVEEYLSETPV</sequence>
<dbReference type="EMBL" id="CP002417">
    <property type="protein sequence ID" value="ADU38842.1"/>
    <property type="molecule type" value="Genomic_DNA"/>
</dbReference>
<feature type="domain" description="NAD-dependent epimerase/dehydratase" evidence="3">
    <location>
        <begin position="5"/>
        <end position="224"/>
    </location>
</feature>
<dbReference type="SUPFAM" id="SSF51735">
    <property type="entry name" value="NAD(P)-binding Rossmann-fold domains"/>
    <property type="match status" value="1"/>
</dbReference>
<dbReference type="eggNOG" id="COG0451">
    <property type="taxonomic scope" value="Bacteria"/>
</dbReference>
<dbReference type="KEGG" id="vpe:Varpa_4679"/>
<dbReference type="CDD" id="cd05232">
    <property type="entry name" value="UDP_G4E_4_SDR_e"/>
    <property type="match status" value="1"/>
</dbReference>
<dbReference type="STRING" id="595537.Varpa_4679"/>
<dbReference type="OrthoDB" id="9801056at2"/>
<dbReference type="Pfam" id="PF01370">
    <property type="entry name" value="Epimerase"/>
    <property type="match status" value="1"/>
</dbReference>
<organism evidence="4 5">
    <name type="scientific">Variovorax paradoxus (strain EPS)</name>
    <dbReference type="NCBI Taxonomy" id="595537"/>
    <lineage>
        <taxon>Bacteria</taxon>
        <taxon>Pseudomonadati</taxon>
        <taxon>Pseudomonadota</taxon>
        <taxon>Betaproteobacteria</taxon>
        <taxon>Burkholderiales</taxon>
        <taxon>Comamonadaceae</taxon>
        <taxon>Variovorax</taxon>
    </lineage>
</organism>
<dbReference type="AlphaFoldDB" id="E6UXC5"/>
<dbReference type="RefSeq" id="WP_013543051.1">
    <property type="nucleotide sequence ID" value="NC_014931.1"/>
</dbReference>
<proteinExistence type="inferred from homology"/>
<evidence type="ECO:0000256" key="2">
    <source>
        <dbReference type="ARBA" id="ARBA00007637"/>
    </source>
</evidence>
<dbReference type="PANTHER" id="PTHR43000">
    <property type="entry name" value="DTDP-D-GLUCOSE 4,6-DEHYDRATASE-RELATED"/>
    <property type="match status" value="1"/>
</dbReference>
<dbReference type="HOGENOM" id="CLU_007383_6_1_4"/>
<name>E6UXC5_VARPE</name>
<evidence type="ECO:0000313" key="4">
    <source>
        <dbReference type="EMBL" id="ADU38842.1"/>
    </source>
</evidence>
<evidence type="ECO:0000313" key="5">
    <source>
        <dbReference type="Proteomes" id="UP000008917"/>
    </source>
</evidence>
<evidence type="ECO:0000259" key="3">
    <source>
        <dbReference type="Pfam" id="PF01370"/>
    </source>
</evidence>
<evidence type="ECO:0000256" key="1">
    <source>
        <dbReference type="ARBA" id="ARBA00005125"/>
    </source>
</evidence>
<accession>E6UXC5</accession>
<dbReference type="Gene3D" id="3.40.50.720">
    <property type="entry name" value="NAD(P)-binding Rossmann-like Domain"/>
    <property type="match status" value="1"/>
</dbReference>
<reference evidence="4 5" key="2">
    <citation type="journal article" date="2013" name="Genome Announc.">
        <title>Genome of the Root-Associated Plant Growth-Promoting Bacterium Variovorax paradoxus Strain EPS.</title>
        <authorList>
            <person name="Han J.I."/>
            <person name="Spain J.C."/>
            <person name="Leadbetter J.R."/>
            <person name="Ovchinnikova G."/>
            <person name="Goodwin L.A."/>
            <person name="Han C.S."/>
            <person name="Woyke T."/>
            <person name="Davenport K.W."/>
            <person name="Orwin P.M."/>
        </authorList>
    </citation>
    <scope>NUCLEOTIDE SEQUENCE [LARGE SCALE GENOMIC DNA]</scope>
    <source>
        <strain evidence="4 5">EPS</strain>
    </source>
</reference>
<dbReference type="InterPro" id="IPR001509">
    <property type="entry name" value="Epimerase_deHydtase"/>
</dbReference>
<comment type="similarity">
    <text evidence="2">Belongs to the NAD(P)-dependent epimerase/dehydratase family.</text>
</comment>
<protein>
    <submittedName>
        <fullName evidence="4">NAD-dependent epimerase/dehydratase</fullName>
    </submittedName>
</protein>